<evidence type="ECO:0000259" key="6">
    <source>
        <dbReference type="PROSITE" id="PS50977"/>
    </source>
</evidence>
<keyword evidence="1" id="KW-0805">Transcription regulation</keyword>
<dbReference type="Pfam" id="PF00440">
    <property type="entry name" value="TetR_N"/>
    <property type="match status" value="1"/>
</dbReference>
<feature type="DNA-binding region" description="H-T-H motif" evidence="4">
    <location>
        <begin position="40"/>
        <end position="59"/>
    </location>
</feature>
<keyword evidence="3" id="KW-0804">Transcription</keyword>
<dbReference type="SUPFAM" id="SSF46689">
    <property type="entry name" value="Homeodomain-like"/>
    <property type="match status" value="1"/>
</dbReference>
<dbReference type="RefSeq" id="WP_211301100.1">
    <property type="nucleotide sequence ID" value="NZ_PYGA01000001.1"/>
</dbReference>
<accession>A0A2P8DUU8</accession>
<evidence type="ECO:0000256" key="1">
    <source>
        <dbReference type="ARBA" id="ARBA00023015"/>
    </source>
</evidence>
<evidence type="ECO:0000256" key="3">
    <source>
        <dbReference type="ARBA" id="ARBA00023163"/>
    </source>
</evidence>
<dbReference type="InterPro" id="IPR023772">
    <property type="entry name" value="DNA-bd_HTH_TetR-type_CS"/>
</dbReference>
<dbReference type="AlphaFoldDB" id="A0A2P8DUU8"/>
<feature type="region of interest" description="Disordered" evidence="5">
    <location>
        <begin position="186"/>
        <end position="207"/>
    </location>
</feature>
<dbReference type="EMBL" id="PYGA01000001">
    <property type="protein sequence ID" value="PSL00980.1"/>
    <property type="molecule type" value="Genomic_DNA"/>
</dbReference>
<dbReference type="GO" id="GO:0003700">
    <property type="term" value="F:DNA-binding transcription factor activity"/>
    <property type="evidence" value="ECO:0007669"/>
    <property type="project" value="TreeGrafter"/>
</dbReference>
<dbReference type="PANTHER" id="PTHR30055:SF234">
    <property type="entry name" value="HTH-TYPE TRANSCRIPTIONAL REGULATOR BETI"/>
    <property type="match status" value="1"/>
</dbReference>
<reference evidence="7 8" key="1">
    <citation type="submission" date="2018-03" db="EMBL/GenBank/DDBJ databases">
        <title>Genomic Encyclopedia of Archaeal and Bacterial Type Strains, Phase II (KMG-II): from individual species to whole genera.</title>
        <authorList>
            <person name="Goeker M."/>
        </authorList>
    </citation>
    <scope>NUCLEOTIDE SEQUENCE [LARGE SCALE GENOMIC DNA]</scope>
    <source>
        <strain evidence="7 8">DSM 45312</strain>
    </source>
</reference>
<dbReference type="GO" id="GO:0000976">
    <property type="term" value="F:transcription cis-regulatory region binding"/>
    <property type="evidence" value="ECO:0007669"/>
    <property type="project" value="TreeGrafter"/>
</dbReference>
<keyword evidence="2 4" id="KW-0238">DNA-binding</keyword>
<organism evidence="7 8">
    <name type="scientific">Murinocardiopsis flavida</name>
    <dbReference type="NCBI Taxonomy" id="645275"/>
    <lineage>
        <taxon>Bacteria</taxon>
        <taxon>Bacillati</taxon>
        <taxon>Actinomycetota</taxon>
        <taxon>Actinomycetes</taxon>
        <taxon>Streptosporangiales</taxon>
        <taxon>Nocardiopsidaceae</taxon>
        <taxon>Murinocardiopsis</taxon>
    </lineage>
</organism>
<dbReference type="InterPro" id="IPR050109">
    <property type="entry name" value="HTH-type_TetR-like_transc_reg"/>
</dbReference>
<dbReference type="InterPro" id="IPR009057">
    <property type="entry name" value="Homeodomain-like_sf"/>
</dbReference>
<protein>
    <submittedName>
        <fullName evidence="7">TetR family transcriptional regulator</fullName>
    </submittedName>
</protein>
<keyword evidence="8" id="KW-1185">Reference proteome</keyword>
<dbReference type="PRINTS" id="PR00455">
    <property type="entry name" value="HTHTETR"/>
</dbReference>
<feature type="domain" description="HTH tetR-type" evidence="6">
    <location>
        <begin position="17"/>
        <end position="77"/>
    </location>
</feature>
<dbReference type="PROSITE" id="PS50977">
    <property type="entry name" value="HTH_TETR_2"/>
    <property type="match status" value="1"/>
</dbReference>
<dbReference type="InterPro" id="IPR001647">
    <property type="entry name" value="HTH_TetR"/>
</dbReference>
<evidence type="ECO:0000313" key="8">
    <source>
        <dbReference type="Proteomes" id="UP000240542"/>
    </source>
</evidence>
<evidence type="ECO:0000256" key="2">
    <source>
        <dbReference type="ARBA" id="ARBA00023125"/>
    </source>
</evidence>
<evidence type="ECO:0000256" key="4">
    <source>
        <dbReference type="PROSITE-ProRule" id="PRU00335"/>
    </source>
</evidence>
<dbReference type="Gene3D" id="1.10.357.10">
    <property type="entry name" value="Tetracycline Repressor, domain 2"/>
    <property type="match status" value="1"/>
</dbReference>
<dbReference type="Proteomes" id="UP000240542">
    <property type="component" value="Unassembled WGS sequence"/>
</dbReference>
<dbReference type="PROSITE" id="PS01081">
    <property type="entry name" value="HTH_TETR_1"/>
    <property type="match status" value="1"/>
</dbReference>
<sequence length="256" mass="28004">MTLPTTTPEETADTERAERARRILDAAAELLVAWGYRRVTIDEVARRAGVGKGTVYLHWKTKEALFLVVLLRAKSSSFATYVRRMRADPREVLPSRMLRSMYLELGADPVARAMYLGDSETLGRLGEVSARELRSFSEEGARGLEEHFRLLRDAGALRTDLPLRTQTYSYLATALGFVTMHTLDTPLAPEPGAGDPSPLDPPAAPGVLAGADALAHTVRAALETGSGAESTAPAVIAVYERLEALCQEEITRQLRR</sequence>
<name>A0A2P8DUU8_9ACTN</name>
<comment type="caution">
    <text evidence="7">The sequence shown here is derived from an EMBL/GenBank/DDBJ whole genome shotgun (WGS) entry which is preliminary data.</text>
</comment>
<proteinExistence type="predicted"/>
<dbReference type="PANTHER" id="PTHR30055">
    <property type="entry name" value="HTH-TYPE TRANSCRIPTIONAL REGULATOR RUTR"/>
    <property type="match status" value="1"/>
</dbReference>
<evidence type="ECO:0000313" key="7">
    <source>
        <dbReference type="EMBL" id="PSL00980.1"/>
    </source>
</evidence>
<evidence type="ECO:0000256" key="5">
    <source>
        <dbReference type="SAM" id="MobiDB-lite"/>
    </source>
</evidence>
<gene>
    <name evidence="7" type="ORF">CLV63_101459</name>
</gene>